<proteinExistence type="inferred from homology"/>
<organism evidence="5 6">
    <name type="scientific">Herbaspirillum rubrisubalbicans Os34</name>
    <dbReference type="NCBI Taxonomy" id="1235827"/>
    <lineage>
        <taxon>Bacteria</taxon>
        <taxon>Pseudomonadati</taxon>
        <taxon>Pseudomonadota</taxon>
        <taxon>Betaproteobacteria</taxon>
        <taxon>Burkholderiales</taxon>
        <taxon>Oxalobacteraceae</taxon>
        <taxon>Herbaspirillum</taxon>
    </lineage>
</organism>
<evidence type="ECO:0000259" key="4">
    <source>
        <dbReference type="Pfam" id="PF00294"/>
    </source>
</evidence>
<dbReference type="EMBL" id="CP008956">
    <property type="protein sequence ID" value="QJQ00445.1"/>
    <property type="molecule type" value="Genomic_DNA"/>
</dbReference>
<keyword evidence="2" id="KW-0808">Transferase</keyword>
<dbReference type="GO" id="GO:0042840">
    <property type="term" value="P:D-glucuronate catabolic process"/>
    <property type="evidence" value="ECO:0007669"/>
    <property type="project" value="TreeGrafter"/>
</dbReference>
<dbReference type="AlphaFoldDB" id="A0A6M3ZPC4"/>
<dbReference type="GO" id="GO:0019698">
    <property type="term" value="P:D-galacturonate catabolic process"/>
    <property type="evidence" value="ECO:0007669"/>
    <property type="project" value="TreeGrafter"/>
</dbReference>
<evidence type="ECO:0000313" key="5">
    <source>
        <dbReference type="EMBL" id="QJQ00445.1"/>
    </source>
</evidence>
<dbReference type="GO" id="GO:0006974">
    <property type="term" value="P:DNA damage response"/>
    <property type="evidence" value="ECO:0007669"/>
    <property type="project" value="TreeGrafter"/>
</dbReference>
<dbReference type="Proteomes" id="UP000501648">
    <property type="component" value="Chromosome"/>
</dbReference>
<evidence type="ECO:0000256" key="3">
    <source>
        <dbReference type="ARBA" id="ARBA00022777"/>
    </source>
</evidence>
<comment type="similarity">
    <text evidence="1">Belongs to the carbohydrate kinase PfkB family.</text>
</comment>
<dbReference type="SUPFAM" id="SSF53613">
    <property type="entry name" value="Ribokinase-like"/>
    <property type="match status" value="1"/>
</dbReference>
<dbReference type="InterPro" id="IPR050306">
    <property type="entry name" value="PfkB_Carbo_kinase"/>
</dbReference>
<evidence type="ECO:0000256" key="1">
    <source>
        <dbReference type="ARBA" id="ARBA00010688"/>
    </source>
</evidence>
<dbReference type="GO" id="GO:0005829">
    <property type="term" value="C:cytosol"/>
    <property type="evidence" value="ECO:0007669"/>
    <property type="project" value="TreeGrafter"/>
</dbReference>
<dbReference type="GO" id="GO:0008673">
    <property type="term" value="F:2-dehydro-3-deoxygluconokinase activity"/>
    <property type="evidence" value="ECO:0007669"/>
    <property type="project" value="TreeGrafter"/>
</dbReference>
<protein>
    <submittedName>
        <fullName evidence="5">Sugar kinase</fullName>
    </submittedName>
</protein>
<keyword evidence="3 5" id="KW-0418">Kinase</keyword>
<accession>A0A6M3ZPC4</accession>
<name>A0A6M3ZPC4_9BURK</name>
<dbReference type="InterPro" id="IPR011611">
    <property type="entry name" value="PfkB_dom"/>
</dbReference>
<evidence type="ECO:0000256" key="2">
    <source>
        <dbReference type="ARBA" id="ARBA00022679"/>
    </source>
</evidence>
<feature type="domain" description="Carbohydrate kinase PfkB" evidence="4">
    <location>
        <begin position="13"/>
        <end position="302"/>
    </location>
</feature>
<dbReference type="InterPro" id="IPR029056">
    <property type="entry name" value="Ribokinase-like"/>
</dbReference>
<dbReference type="Pfam" id="PF00294">
    <property type="entry name" value="PfkB"/>
    <property type="match status" value="1"/>
</dbReference>
<dbReference type="PANTHER" id="PTHR43085">
    <property type="entry name" value="HEXOKINASE FAMILY MEMBER"/>
    <property type="match status" value="1"/>
</dbReference>
<dbReference type="CDD" id="cd01166">
    <property type="entry name" value="KdgK"/>
    <property type="match status" value="1"/>
</dbReference>
<reference evidence="5 6" key="1">
    <citation type="journal article" date="2012" name="J. Bacteriol.">
        <title>Genome sequence of the pathogenic Herbaspirillum seropedicae strain Os34, isolated from rice roots.</title>
        <authorList>
            <person name="Ye W."/>
            <person name="Ye S."/>
            <person name="Liu J."/>
            <person name="Chang S."/>
            <person name="Chen M."/>
            <person name="Zhu B."/>
            <person name="Guo L."/>
            <person name="An Q."/>
        </authorList>
    </citation>
    <scope>NUCLEOTIDE SEQUENCE [LARGE SCALE GENOMIC DNA]</scope>
    <source>
        <strain evidence="5 6">Os34</strain>
    </source>
</reference>
<evidence type="ECO:0000313" key="6">
    <source>
        <dbReference type="Proteomes" id="UP000501648"/>
    </source>
</evidence>
<dbReference type="PANTHER" id="PTHR43085:SF15">
    <property type="entry name" value="2-DEHYDRO-3-DEOXYGLUCONOKINASE"/>
    <property type="match status" value="1"/>
</dbReference>
<dbReference type="Gene3D" id="3.40.1190.20">
    <property type="match status" value="1"/>
</dbReference>
<sequence length="318" mass="33969">MEMEIEQNMSKPILAYGEAMVEFNQRIDAPRQYLQGYGGDTSNFAIAAARQGAASAYLSAVGDDHFGADLLDLWRREHVDVQHVAIHAGGSTGLYFVTHDQAGHHFHYRRTGSAASRYAASDLPLPAIAGAGALHLSGISLAISETACEAGLAAMAFARQCGVTTSLDTNLRLRLWPLERAREKMEQALRLCDICLPSWDDVAMLTGLEDRDAIVDRLLAYGVQLVAFKLGHAGCYVATPQARRLVAPYPVQALDATGAGDCFGGAFMAELMAGRDPFEAARYANVAAALSTTAYGAVAPIPRRAQVQAALQASADRA</sequence>
<gene>
    <name evidence="5" type="ORF">C798_09420</name>
</gene>